<evidence type="ECO:0000259" key="4">
    <source>
        <dbReference type="PROSITE" id="PS01124"/>
    </source>
</evidence>
<evidence type="ECO:0000256" key="2">
    <source>
        <dbReference type="ARBA" id="ARBA00023125"/>
    </source>
</evidence>
<dbReference type="SUPFAM" id="SSF46689">
    <property type="entry name" value="Homeodomain-like"/>
    <property type="match status" value="1"/>
</dbReference>
<dbReference type="Proteomes" id="UP001154420">
    <property type="component" value="Unassembled WGS sequence"/>
</dbReference>
<dbReference type="InterPro" id="IPR011051">
    <property type="entry name" value="RmlC_Cupin_sf"/>
</dbReference>
<dbReference type="InterPro" id="IPR013096">
    <property type="entry name" value="Cupin_2"/>
</dbReference>
<sequence>MSQTDKLSGQKSSDSARLFSPENYRQITDSSNPLVVSNDFQLYGIETPFMILLETCREQENLYNIFQFTQHSYLSSQIDEKHRDFFRKRPLHQHSCIEIMYVLSGAVTNYVENQVFTYEAGQCCIMNKNILHSEDFAGDFQAVFLMMQDDFIAQLLAEYQESDPNGSMHQEENLIFQLFTDSRNRLHQFDKVYLDCFPIIPVNDILEKTSPLLNTIIYEIINMKPGSLFFIKGAFSRLLLLMTDPKLFSINRIHSQSESQEYLFSKITHIMRTSHGRCTREELSSQLHYNAEYLNRIMKKHTGKTILEYGQSIYLDEARTLLADTDKSISSIIEELGFSNRSHFYRLFENRYGETPLNYRKRHRSEIS</sequence>
<evidence type="ECO:0000256" key="1">
    <source>
        <dbReference type="ARBA" id="ARBA00023015"/>
    </source>
</evidence>
<dbReference type="SUPFAM" id="SSF51182">
    <property type="entry name" value="RmlC-like cupins"/>
    <property type="match status" value="1"/>
</dbReference>
<accession>A0A9X5BIK6</accession>
<feature type="domain" description="HTH araC/xylS-type" evidence="4">
    <location>
        <begin position="265"/>
        <end position="362"/>
    </location>
</feature>
<keyword evidence="2" id="KW-0238">DNA-binding</keyword>
<organism evidence="5 6">
    <name type="scientific">Parablautia muri</name>
    <dbReference type="NCBI Taxonomy" id="2320879"/>
    <lineage>
        <taxon>Bacteria</taxon>
        <taxon>Bacillati</taxon>
        <taxon>Bacillota</taxon>
        <taxon>Clostridia</taxon>
        <taxon>Lachnospirales</taxon>
        <taxon>Lachnospiraceae</taxon>
        <taxon>Parablautia</taxon>
    </lineage>
</organism>
<evidence type="ECO:0000313" key="6">
    <source>
        <dbReference type="Proteomes" id="UP001154420"/>
    </source>
</evidence>
<protein>
    <submittedName>
        <fullName evidence="5">AraC family transcriptional regulator</fullName>
    </submittedName>
</protein>
<keyword evidence="6" id="KW-1185">Reference proteome</keyword>
<evidence type="ECO:0000313" key="5">
    <source>
        <dbReference type="EMBL" id="NBJ94453.1"/>
    </source>
</evidence>
<evidence type="ECO:0000256" key="3">
    <source>
        <dbReference type="ARBA" id="ARBA00023163"/>
    </source>
</evidence>
<dbReference type="InterPro" id="IPR014710">
    <property type="entry name" value="RmlC-like_jellyroll"/>
</dbReference>
<dbReference type="Gene3D" id="2.60.120.10">
    <property type="entry name" value="Jelly Rolls"/>
    <property type="match status" value="1"/>
</dbReference>
<name>A0A9X5BIK6_9FIRM</name>
<dbReference type="PROSITE" id="PS01124">
    <property type="entry name" value="HTH_ARAC_FAMILY_2"/>
    <property type="match status" value="1"/>
</dbReference>
<keyword evidence="1" id="KW-0805">Transcription regulation</keyword>
<dbReference type="InterPro" id="IPR020449">
    <property type="entry name" value="Tscrpt_reg_AraC-type_HTH"/>
</dbReference>
<dbReference type="GO" id="GO:0043565">
    <property type="term" value="F:sequence-specific DNA binding"/>
    <property type="evidence" value="ECO:0007669"/>
    <property type="project" value="InterPro"/>
</dbReference>
<dbReference type="InterPro" id="IPR018060">
    <property type="entry name" value="HTH_AraC"/>
</dbReference>
<dbReference type="SMART" id="SM00342">
    <property type="entry name" value="HTH_ARAC"/>
    <property type="match status" value="1"/>
</dbReference>
<comment type="caution">
    <text evidence="5">The sequence shown here is derived from an EMBL/GenBank/DDBJ whole genome shotgun (WGS) entry which is preliminary data.</text>
</comment>
<gene>
    <name evidence="5" type="ORF">D5281_18155</name>
</gene>
<dbReference type="RefSeq" id="WP_160561482.1">
    <property type="nucleotide sequence ID" value="NZ_QZDT01000039.1"/>
</dbReference>
<dbReference type="OrthoDB" id="9816461at2"/>
<dbReference type="EMBL" id="QZDT01000039">
    <property type="protein sequence ID" value="NBJ94453.1"/>
    <property type="molecule type" value="Genomic_DNA"/>
</dbReference>
<dbReference type="Pfam" id="PF12833">
    <property type="entry name" value="HTH_18"/>
    <property type="match status" value="1"/>
</dbReference>
<proteinExistence type="predicted"/>
<reference evidence="5" key="1">
    <citation type="submission" date="2018-09" db="EMBL/GenBank/DDBJ databases">
        <title>Murine metabolic-syndrome-specific gut microbial biobank.</title>
        <authorList>
            <person name="Liu C."/>
        </authorList>
    </citation>
    <scope>NUCLEOTIDE SEQUENCE</scope>
    <source>
        <strain evidence="5">D42-62</strain>
    </source>
</reference>
<dbReference type="PANTHER" id="PTHR43280:SF34">
    <property type="entry name" value="ARAC-FAMILY TRANSCRIPTIONAL REGULATOR"/>
    <property type="match status" value="1"/>
</dbReference>
<keyword evidence="3" id="KW-0804">Transcription</keyword>
<dbReference type="GO" id="GO:0003700">
    <property type="term" value="F:DNA-binding transcription factor activity"/>
    <property type="evidence" value="ECO:0007669"/>
    <property type="project" value="InterPro"/>
</dbReference>
<dbReference type="PRINTS" id="PR00032">
    <property type="entry name" value="HTHARAC"/>
</dbReference>
<dbReference type="PANTHER" id="PTHR43280">
    <property type="entry name" value="ARAC-FAMILY TRANSCRIPTIONAL REGULATOR"/>
    <property type="match status" value="1"/>
</dbReference>
<dbReference type="InterPro" id="IPR009057">
    <property type="entry name" value="Homeodomain-like_sf"/>
</dbReference>
<dbReference type="Pfam" id="PF07883">
    <property type="entry name" value="Cupin_2"/>
    <property type="match status" value="1"/>
</dbReference>
<dbReference type="AlphaFoldDB" id="A0A9X5BIK6"/>
<dbReference type="Gene3D" id="1.10.10.60">
    <property type="entry name" value="Homeodomain-like"/>
    <property type="match status" value="2"/>
</dbReference>